<dbReference type="PROSITE" id="PS00631">
    <property type="entry name" value="CYTOSOL_AP"/>
    <property type="match status" value="1"/>
</dbReference>
<dbReference type="EC" id="3.4.11.10" evidence="8"/>
<dbReference type="Gene3D" id="3.40.630.10">
    <property type="entry name" value="Zn peptidases"/>
    <property type="match status" value="1"/>
</dbReference>
<comment type="subcellular location">
    <subcellularLocation>
        <location evidence="8">Cytoplasm</location>
    </subcellularLocation>
</comment>
<dbReference type="NCBIfam" id="NF002083">
    <property type="entry name" value="PRK00913.3-5"/>
    <property type="match status" value="1"/>
</dbReference>
<feature type="domain" description="Cytosol aminopeptidase" evidence="9">
    <location>
        <begin position="340"/>
        <end position="347"/>
    </location>
</feature>
<keyword evidence="11" id="KW-1185">Reference proteome</keyword>
<dbReference type="InterPro" id="IPR000819">
    <property type="entry name" value="Peptidase_M17_C"/>
</dbReference>
<comment type="catalytic activity">
    <reaction evidence="2 8">
        <text>Release of an N-terminal amino acid, preferentially leucine, but not glutamic or aspartic acids.</text>
        <dbReference type="EC" id="3.4.11.10"/>
    </reaction>
</comment>
<feature type="binding site" evidence="8">
    <location>
        <position position="260"/>
    </location>
    <ligand>
        <name>Mn(2+)</name>
        <dbReference type="ChEBI" id="CHEBI:29035"/>
        <label>2</label>
    </ligand>
</feature>
<keyword evidence="6 8" id="KW-0378">Hydrolase</keyword>
<dbReference type="Proteomes" id="UP001224418">
    <property type="component" value="Unassembled WGS sequence"/>
</dbReference>
<feature type="binding site" evidence="8">
    <location>
        <position position="344"/>
    </location>
    <ligand>
        <name>Mn(2+)</name>
        <dbReference type="ChEBI" id="CHEBI:29035"/>
        <label>1</label>
    </ligand>
</feature>
<accession>A0ABU0JVA9</accession>
<dbReference type="SUPFAM" id="SSF53187">
    <property type="entry name" value="Zn-dependent exopeptidases"/>
    <property type="match status" value="1"/>
</dbReference>
<comment type="catalytic activity">
    <reaction evidence="1 8">
        <text>Release of an N-terminal amino acid, Xaa-|-Yaa-, in which Xaa is preferably Leu, but may be other amino acids including Pro although not Arg or Lys, and Yaa may be Pro. Amino acid amides and methyl esters are also readily hydrolyzed, but rates on arylamides are exceedingly low.</text>
        <dbReference type="EC" id="3.4.11.1"/>
    </reaction>
</comment>
<keyword evidence="8" id="KW-0464">Manganese</keyword>
<dbReference type="PANTHER" id="PTHR11963">
    <property type="entry name" value="LEUCINE AMINOPEPTIDASE-RELATED"/>
    <property type="match status" value="1"/>
</dbReference>
<dbReference type="Pfam" id="PF02789">
    <property type="entry name" value="Peptidase_M17_N"/>
    <property type="match status" value="1"/>
</dbReference>
<evidence type="ECO:0000259" key="9">
    <source>
        <dbReference type="PROSITE" id="PS00631"/>
    </source>
</evidence>
<protein>
    <recommendedName>
        <fullName evidence="8">Probable cytosol aminopeptidase</fullName>
        <ecNumber evidence="8">3.4.11.1</ecNumber>
    </recommendedName>
    <alternativeName>
        <fullName evidence="8">Leucine aminopeptidase</fullName>
        <shortName evidence="8">LAP</shortName>
        <ecNumber evidence="8">3.4.11.10</ecNumber>
    </alternativeName>
    <alternativeName>
        <fullName evidence="8">Leucyl aminopeptidase</fullName>
    </alternativeName>
</protein>
<dbReference type="Pfam" id="PF00883">
    <property type="entry name" value="Peptidase_M17"/>
    <property type="match status" value="1"/>
</dbReference>
<feature type="active site" evidence="8">
    <location>
        <position position="346"/>
    </location>
</feature>
<feature type="binding site" evidence="8">
    <location>
        <position position="265"/>
    </location>
    <ligand>
        <name>Mn(2+)</name>
        <dbReference type="ChEBI" id="CHEBI:29035"/>
        <label>1</label>
    </ligand>
</feature>
<evidence type="ECO:0000256" key="4">
    <source>
        <dbReference type="ARBA" id="ARBA00022438"/>
    </source>
</evidence>
<reference evidence="10 11" key="1">
    <citation type="submission" date="2023-07" db="EMBL/GenBank/DDBJ databases">
        <title>Genomic Encyclopedia of Type Strains, Phase IV (KMG-IV): sequencing the most valuable type-strain genomes for metagenomic binning, comparative biology and taxonomic classification.</title>
        <authorList>
            <person name="Goeker M."/>
        </authorList>
    </citation>
    <scope>NUCLEOTIDE SEQUENCE [LARGE SCALE GENOMIC DNA]</scope>
    <source>
        <strain evidence="10 11">DSM 1400</strain>
    </source>
</reference>
<dbReference type="EMBL" id="JAUSWN010000013">
    <property type="protein sequence ID" value="MDQ0479979.1"/>
    <property type="molecule type" value="Genomic_DNA"/>
</dbReference>
<dbReference type="HAMAP" id="MF_00181">
    <property type="entry name" value="Cytosol_peptidase_M17"/>
    <property type="match status" value="1"/>
</dbReference>
<proteinExistence type="inferred from homology"/>
<feature type="binding site" evidence="8">
    <location>
        <position position="342"/>
    </location>
    <ligand>
        <name>Mn(2+)</name>
        <dbReference type="ChEBI" id="CHEBI:29035"/>
        <label>1</label>
    </ligand>
</feature>
<dbReference type="PANTHER" id="PTHR11963:SF23">
    <property type="entry name" value="CYTOSOL AMINOPEPTIDASE"/>
    <property type="match status" value="1"/>
</dbReference>
<evidence type="ECO:0000256" key="3">
    <source>
        <dbReference type="ARBA" id="ARBA00009528"/>
    </source>
</evidence>
<organism evidence="10 11">
    <name type="scientific">Hathewaya limosa</name>
    <name type="common">Clostridium limosum</name>
    <dbReference type="NCBI Taxonomy" id="1536"/>
    <lineage>
        <taxon>Bacteria</taxon>
        <taxon>Bacillati</taxon>
        <taxon>Bacillota</taxon>
        <taxon>Clostridia</taxon>
        <taxon>Eubacteriales</taxon>
        <taxon>Clostridiaceae</taxon>
        <taxon>Hathewaya</taxon>
    </lineage>
</organism>
<evidence type="ECO:0000256" key="2">
    <source>
        <dbReference type="ARBA" id="ARBA00000967"/>
    </source>
</evidence>
<evidence type="ECO:0000256" key="7">
    <source>
        <dbReference type="ARBA" id="ARBA00049972"/>
    </source>
</evidence>
<dbReference type="SUPFAM" id="SSF52949">
    <property type="entry name" value="Macro domain-like"/>
    <property type="match status" value="1"/>
</dbReference>
<dbReference type="RefSeq" id="WP_307355894.1">
    <property type="nucleotide sequence ID" value="NZ_BAAACJ010000030.1"/>
</dbReference>
<dbReference type="PRINTS" id="PR00481">
    <property type="entry name" value="LAMNOPPTDASE"/>
</dbReference>
<feature type="binding site" evidence="8">
    <location>
        <position position="283"/>
    </location>
    <ligand>
        <name>Mn(2+)</name>
        <dbReference type="ChEBI" id="CHEBI:29035"/>
        <label>2</label>
    </ligand>
</feature>
<dbReference type="InterPro" id="IPR011356">
    <property type="entry name" value="Leucine_aapep/pepB"/>
</dbReference>
<dbReference type="GO" id="GO:0004177">
    <property type="term" value="F:aminopeptidase activity"/>
    <property type="evidence" value="ECO:0007669"/>
    <property type="project" value="UniProtKB-KW"/>
</dbReference>
<keyword evidence="5 8" id="KW-0645">Protease</keyword>
<feature type="active site" evidence="8">
    <location>
        <position position="272"/>
    </location>
</feature>
<comment type="similarity">
    <text evidence="3 8">Belongs to the peptidase M17 family.</text>
</comment>
<name>A0ABU0JVA9_HATLI</name>
<comment type="cofactor">
    <cofactor evidence="8">
        <name>Mn(2+)</name>
        <dbReference type="ChEBI" id="CHEBI:29035"/>
    </cofactor>
    <text evidence="8">Binds 2 manganese ions per subunit.</text>
</comment>
<dbReference type="EC" id="3.4.11.1" evidence="8"/>
<feature type="binding site" evidence="8">
    <location>
        <position position="265"/>
    </location>
    <ligand>
        <name>Mn(2+)</name>
        <dbReference type="ChEBI" id="CHEBI:29035"/>
        <label>2</label>
    </ligand>
</feature>
<dbReference type="NCBIfam" id="NF002073">
    <property type="entry name" value="PRK00913.1-2"/>
    <property type="match status" value="1"/>
</dbReference>
<keyword evidence="8" id="KW-0479">Metal-binding</keyword>
<evidence type="ECO:0000313" key="10">
    <source>
        <dbReference type="EMBL" id="MDQ0479979.1"/>
    </source>
</evidence>
<dbReference type="Gene3D" id="3.40.220.10">
    <property type="entry name" value="Leucine Aminopeptidase, subunit E, domain 1"/>
    <property type="match status" value="1"/>
</dbReference>
<dbReference type="InterPro" id="IPR043472">
    <property type="entry name" value="Macro_dom-like"/>
</dbReference>
<evidence type="ECO:0000256" key="5">
    <source>
        <dbReference type="ARBA" id="ARBA00022670"/>
    </source>
</evidence>
<comment type="caution">
    <text evidence="10">The sequence shown here is derived from an EMBL/GenBank/DDBJ whole genome shotgun (WGS) entry which is preliminary data.</text>
</comment>
<evidence type="ECO:0000256" key="1">
    <source>
        <dbReference type="ARBA" id="ARBA00000135"/>
    </source>
</evidence>
<evidence type="ECO:0000256" key="6">
    <source>
        <dbReference type="ARBA" id="ARBA00022801"/>
    </source>
</evidence>
<keyword evidence="8" id="KW-0963">Cytoplasm</keyword>
<keyword evidence="4 8" id="KW-0031">Aminopeptidase</keyword>
<comment type="function">
    <text evidence="7 8">Presumably involved in the processing and regular turnover of intracellular proteins. Catalyzes the removal of unsubstituted N-terminal amino acids from various peptides.</text>
</comment>
<dbReference type="CDD" id="cd00433">
    <property type="entry name" value="Peptidase_M17"/>
    <property type="match status" value="1"/>
</dbReference>
<evidence type="ECO:0000256" key="8">
    <source>
        <dbReference type="HAMAP-Rule" id="MF_00181"/>
    </source>
</evidence>
<sequence>MNITLLSQNEQYDNNSFIIPVFKNGNNAHLTEEFKGVVNDLLRNKKFKGDLEEIFILNFIKKGKFNTILFLGMGNENELESESIRRGISKAVKKAIELKLSELNILLFNNINLSYKRIVELIVESSILSKYTFDKYKTDKKVFEISKINLLQEGLDENIKKCIKDGIEEAKILAETTIVARELINEPSNKLDPSKLAENAKRAGEQYGFETDILNREQIRELNMEAFLSVAQGAINEPKLIVMRYFGDNDNKEILGYVGKGLTYDSGGYSLKPSSSMETMKSDMAGGAAVIGAISAIAKRKLKINIVAVIAACENLLSDKAYKPGDIINSMGRKTVEVVNTDAEGRLTLIDAVYYTIHKEKVTQILDIATLTGAVYSALGRVCTGVITNQEKFLDKLKNASDLSGEKIWELPVFKEYKQQLKSDVADLKNSGSKGAGTIVAGLFIGEFIDNIPWLHMDIAGTSWSDDSKYYYSKGATGVGVRTLYYLAKLMSEENI</sequence>
<evidence type="ECO:0000313" key="11">
    <source>
        <dbReference type="Proteomes" id="UP001224418"/>
    </source>
</evidence>
<dbReference type="InterPro" id="IPR008283">
    <property type="entry name" value="Peptidase_M17_N"/>
</dbReference>
<feature type="binding site" evidence="8">
    <location>
        <position position="344"/>
    </location>
    <ligand>
        <name>Mn(2+)</name>
        <dbReference type="ChEBI" id="CHEBI:29035"/>
        <label>2</label>
    </ligand>
</feature>
<gene>
    <name evidence="8" type="primary">pepA</name>
    <name evidence="10" type="ORF">QOZ93_001722</name>
</gene>
<dbReference type="InterPro" id="IPR023042">
    <property type="entry name" value="Peptidase_M17_leu_NH2_pept"/>
</dbReference>